<evidence type="ECO:0000313" key="7">
    <source>
        <dbReference type="Proteomes" id="UP001162156"/>
    </source>
</evidence>
<dbReference type="EC" id="3.2.1.52" evidence="3"/>
<dbReference type="PRINTS" id="PR00738">
    <property type="entry name" value="GLHYDRLASE20"/>
</dbReference>
<gene>
    <name evidence="6" type="ORF">NQ314_005354</name>
</gene>
<evidence type="ECO:0000256" key="1">
    <source>
        <dbReference type="ARBA" id="ARBA00001231"/>
    </source>
</evidence>
<evidence type="ECO:0000256" key="4">
    <source>
        <dbReference type="ARBA" id="ARBA00022801"/>
    </source>
</evidence>
<comment type="catalytic activity">
    <reaction evidence="1">
        <text>Hydrolysis of terminal non-reducing N-acetyl-D-hexosamine residues in N-acetyl-beta-D-hexosaminides.</text>
        <dbReference type="EC" id="3.2.1.52"/>
    </reaction>
</comment>
<dbReference type="Gene3D" id="3.20.20.80">
    <property type="entry name" value="Glycosidases"/>
    <property type="match status" value="1"/>
</dbReference>
<evidence type="ECO:0000259" key="5">
    <source>
        <dbReference type="Pfam" id="PF00728"/>
    </source>
</evidence>
<keyword evidence="7" id="KW-1185">Reference proteome</keyword>
<dbReference type="SUPFAM" id="SSF51445">
    <property type="entry name" value="(Trans)glycosidases"/>
    <property type="match status" value="1"/>
</dbReference>
<dbReference type="GO" id="GO:0004563">
    <property type="term" value="F:beta-N-acetylhexosaminidase activity"/>
    <property type="evidence" value="ECO:0007669"/>
    <property type="project" value="UniProtKB-EC"/>
</dbReference>
<dbReference type="InterPro" id="IPR025705">
    <property type="entry name" value="Beta_hexosaminidase_sua/sub"/>
</dbReference>
<dbReference type="GO" id="GO:0005764">
    <property type="term" value="C:lysosome"/>
    <property type="evidence" value="ECO:0007669"/>
    <property type="project" value="TreeGrafter"/>
</dbReference>
<comment type="caution">
    <text evidence="6">The sequence shown here is derived from an EMBL/GenBank/DDBJ whole genome shotgun (WGS) entry which is preliminary data.</text>
</comment>
<proteinExistence type="inferred from homology"/>
<dbReference type="GO" id="GO:0006689">
    <property type="term" value="P:ganglioside catabolic process"/>
    <property type="evidence" value="ECO:0007669"/>
    <property type="project" value="TreeGrafter"/>
</dbReference>
<dbReference type="EMBL" id="JANEYF010001480">
    <property type="protein sequence ID" value="KAJ8963839.1"/>
    <property type="molecule type" value="Genomic_DNA"/>
</dbReference>
<reference evidence="6" key="1">
    <citation type="journal article" date="2023" name="Insect Mol. Biol.">
        <title>Genome sequencing provides insights into the evolution of gene families encoding plant cell wall-degrading enzymes in longhorned beetles.</title>
        <authorList>
            <person name="Shin N.R."/>
            <person name="Okamura Y."/>
            <person name="Kirsch R."/>
            <person name="Pauchet Y."/>
        </authorList>
    </citation>
    <scope>NUCLEOTIDE SEQUENCE</scope>
    <source>
        <strain evidence="6">RBIC_L_NR</strain>
    </source>
</reference>
<evidence type="ECO:0000256" key="3">
    <source>
        <dbReference type="ARBA" id="ARBA00012663"/>
    </source>
</evidence>
<name>A0AAV8ZHA6_9CUCU</name>
<organism evidence="6 7">
    <name type="scientific">Rhamnusium bicolor</name>
    <dbReference type="NCBI Taxonomy" id="1586634"/>
    <lineage>
        <taxon>Eukaryota</taxon>
        <taxon>Metazoa</taxon>
        <taxon>Ecdysozoa</taxon>
        <taxon>Arthropoda</taxon>
        <taxon>Hexapoda</taxon>
        <taxon>Insecta</taxon>
        <taxon>Pterygota</taxon>
        <taxon>Neoptera</taxon>
        <taxon>Endopterygota</taxon>
        <taxon>Coleoptera</taxon>
        <taxon>Polyphaga</taxon>
        <taxon>Cucujiformia</taxon>
        <taxon>Chrysomeloidea</taxon>
        <taxon>Cerambycidae</taxon>
        <taxon>Lepturinae</taxon>
        <taxon>Rhagiini</taxon>
        <taxon>Rhamnusium</taxon>
    </lineage>
</organism>
<dbReference type="PANTHER" id="PTHR22600:SF21">
    <property type="entry name" value="BETA-HEXOSAMINIDASE A"/>
    <property type="match status" value="1"/>
</dbReference>
<protein>
    <recommendedName>
        <fullName evidence="3">beta-N-acetylhexosaminidase</fullName>
        <ecNumber evidence="3">3.2.1.52</ecNumber>
    </recommendedName>
</protein>
<dbReference type="Proteomes" id="UP001162156">
    <property type="component" value="Unassembled WGS sequence"/>
</dbReference>
<dbReference type="PANTHER" id="PTHR22600">
    <property type="entry name" value="BETA-HEXOSAMINIDASE"/>
    <property type="match status" value="1"/>
</dbReference>
<comment type="similarity">
    <text evidence="2">Belongs to the glycosyl hydrolase 20 family.</text>
</comment>
<dbReference type="Pfam" id="PF00728">
    <property type="entry name" value="Glyco_hydro_20"/>
    <property type="match status" value="1"/>
</dbReference>
<accession>A0AAV8ZHA6</accession>
<feature type="domain" description="Glycoside hydrolase family 20 catalytic" evidence="5">
    <location>
        <begin position="3"/>
        <end position="57"/>
    </location>
</feature>
<dbReference type="InterPro" id="IPR015883">
    <property type="entry name" value="Glyco_hydro_20_cat"/>
</dbReference>
<dbReference type="GO" id="GO:0005975">
    <property type="term" value="P:carbohydrate metabolic process"/>
    <property type="evidence" value="ECO:0007669"/>
    <property type="project" value="InterPro"/>
</dbReference>
<sequence>MRFYDCDPYNALITNENQKKLILGGEACMWSEVVNEYNVISRVWPRASAAAEKLWSDHSVTDKTEAARRLEEHTCRMNRRGIGAQPPNRAGYCQ</sequence>
<keyword evidence="4" id="KW-0378">Hydrolase</keyword>
<dbReference type="GO" id="GO:0016020">
    <property type="term" value="C:membrane"/>
    <property type="evidence" value="ECO:0007669"/>
    <property type="project" value="TreeGrafter"/>
</dbReference>
<evidence type="ECO:0000313" key="6">
    <source>
        <dbReference type="EMBL" id="KAJ8963839.1"/>
    </source>
</evidence>
<dbReference type="GO" id="GO:0030203">
    <property type="term" value="P:glycosaminoglycan metabolic process"/>
    <property type="evidence" value="ECO:0007669"/>
    <property type="project" value="TreeGrafter"/>
</dbReference>
<dbReference type="InterPro" id="IPR017853">
    <property type="entry name" value="GH"/>
</dbReference>
<evidence type="ECO:0000256" key="2">
    <source>
        <dbReference type="ARBA" id="ARBA00006285"/>
    </source>
</evidence>
<dbReference type="AlphaFoldDB" id="A0AAV8ZHA6"/>